<organism evidence="2">
    <name type="scientific">bioreactor metagenome</name>
    <dbReference type="NCBI Taxonomy" id="1076179"/>
    <lineage>
        <taxon>unclassified sequences</taxon>
        <taxon>metagenomes</taxon>
        <taxon>ecological metagenomes</taxon>
    </lineage>
</organism>
<evidence type="ECO:0000256" key="1">
    <source>
        <dbReference type="SAM" id="Phobius"/>
    </source>
</evidence>
<dbReference type="AlphaFoldDB" id="A0A645ATG5"/>
<comment type="caution">
    <text evidence="2">The sequence shown here is derived from an EMBL/GenBank/DDBJ whole genome shotgun (WGS) entry which is preliminary data.</text>
</comment>
<dbReference type="EMBL" id="VSSQ01014058">
    <property type="protein sequence ID" value="MPM52854.1"/>
    <property type="molecule type" value="Genomic_DNA"/>
</dbReference>
<proteinExistence type="predicted"/>
<gene>
    <name evidence="2" type="ORF">SDC9_99618</name>
</gene>
<keyword evidence="1" id="KW-0472">Membrane</keyword>
<keyword evidence="1" id="KW-1133">Transmembrane helix</keyword>
<name>A0A645ATG5_9ZZZZ</name>
<keyword evidence="1" id="KW-0812">Transmembrane</keyword>
<sequence length="157" mass="18178">MVGNTRININSSYIEFVYRLKIGIYITATDVTPRYSFFIGSVNYFIINIRKILHMGYFITFMLQKAVNNIPGDKRTCIADMRMIVRGYTANIDAGFTWHNRHKFFFLLGQSIINFYAHLGFLLYARVTPAFSRLPLMRFKVRSRPSRGIISVNSGPC</sequence>
<accession>A0A645ATG5</accession>
<evidence type="ECO:0000313" key="2">
    <source>
        <dbReference type="EMBL" id="MPM52854.1"/>
    </source>
</evidence>
<protein>
    <submittedName>
        <fullName evidence="2">Uncharacterized protein</fullName>
    </submittedName>
</protein>
<reference evidence="2" key="1">
    <citation type="submission" date="2019-08" db="EMBL/GenBank/DDBJ databases">
        <authorList>
            <person name="Kucharzyk K."/>
            <person name="Murdoch R.W."/>
            <person name="Higgins S."/>
            <person name="Loffler F."/>
        </authorList>
    </citation>
    <scope>NUCLEOTIDE SEQUENCE</scope>
</reference>
<feature type="transmembrane region" description="Helical" evidence="1">
    <location>
        <begin position="104"/>
        <end position="125"/>
    </location>
</feature>